<protein>
    <recommendedName>
        <fullName evidence="2">MOSC domain-containing protein</fullName>
    </recommendedName>
</protein>
<dbReference type="AlphaFoldDB" id="A0AA86MY43"/>
<reference evidence="3" key="1">
    <citation type="submission" date="2022-10" db="EMBL/GenBank/DDBJ databases">
        <authorList>
            <person name="Koch H."/>
        </authorList>
    </citation>
    <scope>NUCLEOTIDE SEQUENCE</scope>
    <source>
        <strain evidence="3">DNF</strain>
    </source>
</reference>
<dbReference type="GO" id="GO:0030151">
    <property type="term" value="F:molybdenum ion binding"/>
    <property type="evidence" value="ECO:0007669"/>
    <property type="project" value="InterPro"/>
</dbReference>
<keyword evidence="4" id="KW-1185">Reference proteome</keyword>
<dbReference type="Pfam" id="PF03473">
    <property type="entry name" value="MOSC"/>
    <property type="match status" value="1"/>
</dbReference>
<dbReference type="InterPro" id="IPR005302">
    <property type="entry name" value="MoCF_Sase_C"/>
</dbReference>
<gene>
    <name evidence="3" type="ORF">DNFV4_01507</name>
</gene>
<evidence type="ECO:0000313" key="3">
    <source>
        <dbReference type="EMBL" id="CAI4031076.1"/>
    </source>
</evidence>
<evidence type="ECO:0000313" key="4">
    <source>
        <dbReference type="Proteomes" id="UP001179121"/>
    </source>
</evidence>
<dbReference type="PROSITE" id="PS51340">
    <property type="entry name" value="MOSC"/>
    <property type="match status" value="1"/>
</dbReference>
<dbReference type="InterPro" id="IPR052353">
    <property type="entry name" value="Benzoxazolinone_Detox_Enz"/>
</dbReference>
<dbReference type="EMBL" id="OX365700">
    <property type="protein sequence ID" value="CAI4031076.1"/>
    <property type="molecule type" value="Genomic_DNA"/>
</dbReference>
<dbReference type="SUPFAM" id="SSF50800">
    <property type="entry name" value="PK beta-barrel domain-like"/>
    <property type="match status" value="1"/>
</dbReference>
<organism evidence="3 4">
    <name type="scientific">Nitrospira tepida</name>
    <dbReference type="NCBI Taxonomy" id="2973512"/>
    <lineage>
        <taxon>Bacteria</taxon>
        <taxon>Pseudomonadati</taxon>
        <taxon>Nitrospirota</taxon>
        <taxon>Nitrospiria</taxon>
        <taxon>Nitrospirales</taxon>
        <taxon>Nitrospiraceae</taxon>
        <taxon>Nitrospira</taxon>
    </lineage>
</organism>
<dbReference type="PANTHER" id="PTHR30212">
    <property type="entry name" value="PROTEIN YIIM"/>
    <property type="match status" value="1"/>
</dbReference>
<feature type="domain" description="MOSC" evidence="2">
    <location>
        <begin position="28"/>
        <end position="164"/>
    </location>
</feature>
<dbReference type="GO" id="GO:0030170">
    <property type="term" value="F:pyridoxal phosphate binding"/>
    <property type="evidence" value="ECO:0007669"/>
    <property type="project" value="InterPro"/>
</dbReference>
<feature type="region of interest" description="Disordered" evidence="1">
    <location>
        <begin position="174"/>
        <end position="197"/>
    </location>
</feature>
<dbReference type="RefSeq" id="WP_289268036.1">
    <property type="nucleotide sequence ID" value="NZ_OX365700.1"/>
</dbReference>
<dbReference type="GO" id="GO:0003824">
    <property type="term" value="F:catalytic activity"/>
    <property type="evidence" value="ECO:0007669"/>
    <property type="project" value="InterPro"/>
</dbReference>
<dbReference type="Gene3D" id="2.40.33.20">
    <property type="entry name" value="PK beta-barrel domain-like"/>
    <property type="match status" value="1"/>
</dbReference>
<dbReference type="InterPro" id="IPR011037">
    <property type="entry name" value="Pyrv_Knase-like_insert_dom_sf"/>
</dbReference>
<name>A0AA86MY43_9BACT</name>
<evidence type="ECO:0000256" key="1">
    <source>
        <dbReference type="SAM" id="MobiDB-lite"/>
    </source>
</evidence>
<dbReference type="KEGG" id="nti:DNFV4_01507"/>
<proteinExistence type="predicted"/>
<evidence type="ECO:0000259" key="2">
    <source>
        <dbReference type="PROSITE" id="PS51340"/>
    </source>
</evidence>
<accession>A0AA86MY43</accession>
<sequence length="197" mass="21818">MDREIDRSDALGEGRLHQINISDGGVPKLPVAEAVITSDGVSGDRQRNHSVHGGRDRALCLFSLERLDSLRQEGHSIYPGASGENLTLAGLDWSMVRPGDRLRIGETVELELTSYTTPCRYNACWFLDGDYGRISHKRHPGWSRLYAKVLREGVVRQGDRVELVAQAKVKAEVERNGSGSATVQCETEPEPETRPQP</sequence>
<dbReference type="Proteomes" id="UP001179121">
    <property type="component" value="Chromosome"/>
</dbReference>
<dbReference type="PANTHER" id="PTHR30212:SF2">
    <property type="entry name" value="PROTEIN YIIM"/>
    <property type="match status" value="1"/>
</dbReference>